<feature type="compositionally biased region" description="Low complexity" evidence="4">
    <location>
        <begin position="472"/>
        <end position="485"/>
    </location>
</feature>
<dbReference type="EMBL" id="JALJOS010000016">
    <property type="protein sequence ID" value="KAK9828291.1"/>
    <property type="molecule type" value="Genomic_DNA"/>
</dbReference>
<feature type="compositionally biased region" description="Polar residues" evidence="4">
    <location>
        <begin position="697"/>
        <end position="707"/>
    </location>
</feature>
<accession>A0AAW1R4E2</accession>
<dbReference type="InterPro" id="IPR006910">
    <property type="entry name" value="Rad21_Rec8_N"/>
</dbReference>
<gene>
    <name evidence="7" type="ORF">WJX74_007451</name>
</gene>
<feature type="region of interest" description="Disordered" evidence="4">
    <location>
        <begin position="472"/>
        <end position="501"/>
    </location>
</feature>
<dbReference type="GO" id="GO:0007062">
    <property type="term" value="P:sister chromatid cohesion"/>
    <property type="evidence" value="ECO:0007669"/>
    <property type="project" value="InterPro"/>
</dbReference>
<feature type="region of interest" description="Disordered" evidence="4">
    <location>
        <begin position="646"/>
        <end position="665"/>
    </location>
</feature>
<feature type="domain" description="Rad21/Rec8-like protein C-terminal eukaryotic" evidence="5">
    <location>
        <begin position="710"/>
        <end position="759"/>
    </location>
</feature>
<reference evidence="7 8" key="1">
    <citation type="journal article" date="2024" name="Nat. Commun.">
        <title>Phylogenomics reveals the evolutionary origins of lichenization in chlorophyte algae.</title>
        <authorList>
            <person name="Puginier C."/>
            <person name="Libourel C."/>
            <person name="Otte J."/>
            <person name="Skaloud P."/>
            <person name="Haon M."/>
            <person name="Grisel S."/>
            <person name="Petersen M."/>
            <person name="Berrin J.G."/>
            <person name="Delaux P.M."/>
            <person name="Dal Grande F."/>
            <person name="Keller J."/>
        </authorList>
    </citation>
    <scope>NUCLEOTIDE SEQUENCE [LARGE SCALE GENOMIC DNA]</scope>
    <source>
        <strain evidence="7 8">SAG 2145</strain>
    </source>
</reference>
<evidence type="ECO:0000256" key="1">
    <source>
        <dbReference type="ARBA" id="ARBA00004123"/>
    </source>
</evidence>
<feature type="compositionally biased region" description="Basic residues" evidence="4">
    <location>
        <begin position="370"/>
        <end position="381"/>
    </location>
</feature>
<dbReference type="AlphaFoldDB" id="A0AAW1R4E2"/>
<evidence type="ECO:0000259" key="5">
    <source>
        <dbReference type="Pfam" id="PF04824"/>
    </source>
</evidence>
<organism evidence="7 8">
    <name type="scientific">Apatococcus lobatus</name>
    <dbReference type="NCBI Taxonomy" id="904363"/>
    <lineage>
        <taxon>Eukaryota</taxon>
        <taxon>Viridiplantae</taxon>
        <taxon>Chlorophyta</taxon>
        <taxon>core chlorophytes</taxon>
        <taxon>Trebouxiophyceae</taxon>
        <taxon>Chlorellales</taxon>
        <taxon>Chlorellaceae</taxon>
        <taxon>Apatococcus</taxon>
    </lineage>
</organism>
<dbReference type="GO" id="GO:0003682">
    <property type="term" value="F:chromatin binding"/>
    <property type="evidence" value="ECO:0007669"/>
    <property type="project" value="TreeGrafter"/>
</dbReference>
<proteinExistence type="inferred from homology"/>
<keyword evidence="8" id="KW-1185">Reference proteome</keyword>
<comment type="caution">
    <text evidence="7">The sequence shown here is derived from an EMBL/GenBank/DDBJ whole genome shotgun (WGS) entry which is preliminary data.</text>
</comment>
<comment type="similarity">
    <text evidence="2">Belongs to the rad21 family.</text>
</comment>
<feature type="region of interest" description="Disordered" evidence="4">
    <location>
        <begin position="411"/>
        <end position="430"/>
    </location>
</feature>
<feature type="compositionally biased region" description="Low complexity" evidence="4">
    <location>
        <begin position="358"/>
        <end position="367"/>
    </location>
</feature>
<dbReference type="PANTHER" id="PTHR12585">
    <property type="entry name" value="SCC1 / RAD21 FAMILY MEMBER"/>
    <property type="match status" value="1"/>
</dbReference>
<dbReference type="InterPro" id="IPR006909">
    <property type="entry name" value="Rad21/Rec8_C_eu"/>
</dbReference>
<evidence type="ECO:0000256" key="2">
    <source>
        <dbReference type="ARBA" id="ARBA00009870"/>
    </source>
</evidence>
<dbReference type="SUPFAM" id="SSF46785">
    <property type="entry name" value="Winged helix' DNA-binding domain"/>
    <property type="match status" value="1"/>
</dbReference>
<feature type="region of interest" description="Disordered" evidence="4">
    <location>
        <begin position="686"/>
        <end position="707"/>
    </location>
</feature>
<dbReference type="Pfam" id="PF04824">
    <property type="entry name" value="Rad21_Rec8"/>
    <property type="match status" value="1"/>
</dbReference>
<keyword evidence="3" id="KW-0539">Nucleus</keyword>
<feature type="compositionally biased region" description="Polar residues" evidence="4">
    <location>
        <begin position="225"/>
        <end position="234"/>
    </location>
</feature>
<feature type="region of interest" description="Disordered" evidence="4">
    <location>
        <begin position="528"/>
        <end position="621"/>
    </location>
</feature>
<feature type="compositionally biased region" description="Low complexity" evidence="4">
    <location>
        <begin position="207"/>
        <end position="218"/>
    </location>
</feature>
<dbReference type="InterPro" id="IPR039781">
    <property type="entry name" value="Rad21/Rec8-like"/>
</dbReference>
<dbReference type="Pfam" id="PF04825">
    <property type="entry name" value="Rad21_Rec8_N"/>
    <property type="match status" value="1"/>
</dbReference>
<evidence type="ECO:0000256" key="4">
    <source>
        <dbReference type="SAM" id="MobiDB-lite"/>
    </source>
</evidence>
<dbReference type="Gene3D" id="1.10.10.580">
    <property type="entry name" value="Structural maintenance of chromosome 1. Chain E"/>
    <property type="match status" value="1"/>
</dbReference>
<name>A0AAW1R4E2_9CHLO</name>
<dbReference type="GO" id="GO:1990414">
    <property type="term" value="P:replication-born double-strand break repair via sister chromatid exchange"/>
    <property type="evidence" value="ECO:0007669"/>
    <property type="project" value="TreeGrafter"/>
</dbReference>
<evidence type="ECO:0000313" key="8">
    <source>
        <dbReference type="Proteomes" id="UP001438707"/>
    </source>
</evidence>
<feature type="domain" description="Rad21/Rec8-like protein N-terminal" evidence="6">
    <location>
        <begin position="1"/>
        <end position="99"/>
    </location>
</feature>
<dbReference type="InterPro" id="IPR023093">
    <property type="entry name" value="ScpA-like_C"/>
</dbReference>
<feature type="region of interest" description="Disordered" evidence="4">
    <location>
        <begin position="207"/>
        <end position="334"/>
    </location>
</feature>
<dbReference type="GO" id="GO:0005634">
    <property type="term" value="C:nucleus"/>
    <property type="evidence" value="ECO:0007669"/>
    <property type="project" value="UniProtKB-SubCell"/>
</dbReference>
<dbReference type="InterPro" id="IPR036390">
    <property type="entry name" value="WH_DNA-bd_sf"/>
</dbReference>
<feature type="compositionally biased region" description="Basic and acidic residues" evidence="4">
    <location>
        <begin position="486"/>
        <end position="497"/>
    </location>
</feature>
<dbReference type="PANTHER" id="PTHR12585:SF69">
    <property type="entry name" value="FI11703P"/>
    <property type="match status" value="1"/>
</dbReference>
<protein>
    <submittedName>
        <fullName evidence="7">Uncharacterized protein</fullName>
    </submittedName>
</protein>
<dbReference type="Proteomes" id="UP001438707">
    <property type="component" value="Unassembled WGS sequence"/>
</dbReference>
<evidence type="ECO:0000313" key="7">
    <source>
        <dbReference type="EMBL" id="KAK9828291.1"/>
    </source>
</evidence>
<dbReference type="GO" id="GO:0008278">
    <property type="term" value="C:cohesin complex"/>
    <property type="evidence" value="ECO:0007669"/>
    <property type="project" value="InterPro"/>
</dbReference>
<evidence type="ECO:0000259" key="6">
    <source>
        <dbReference type="Pfam" id="PF04825"/>
    </source>
</evidence>
<comment type="subcellular location">
    <subcellularLocation>
        <location evidence="1">Nucleus</location>
    </subcellularLocation>
</comment>
<feature type="region of interest" description="Disordered" evidence="4">
    <location>
        <begin position="358"/>
        <end position="397"/>
    </location>
</feature>
<sequence length="766" mass="80565">MFYSVQILNKKGPLGVIWIAAHLDRRLKRSQVNDTSIPSSVDSIMNPEAPLALRLSSQLLLGVVRIYSRKVGYLFEDCNQALSKIKQAFKAQELELPRGGQTAPLASITLPDNFDDLQIDFLNESLFESFAEVPEGEPIRLSMGNRRQSIMLMDDNSDVFLSQRSGFEEEEFEVAGEDLEGHIRAMTELRRRRSQTPANLEPELARAAKVAPDATPAALDFGASTPRTPGSNFPDNEEQPADQQEGGPGVMPARSAGDMPIRPPSEPPSAEAARQSMSTPMGDGITPLEGDFLPALPEPDLGMPDAPMLDVEGPSTPPGSVRKPPLAEAMQQAAPEAAAGAAGATARVAEAAAAAAATAAREATPEPARQRRGGLAKRKRPRLDVGPDGRPATQLPSRAVHALLQDRSSLLTSRGQAQPKLQKPLDEEEDAQPLMQPATGSTRGMAPALAQLFESRMKVGITRRVGSKAKQAAAAAAEPSQADAAEAVREAAPDADRASPAQMDGLEAAAVDLDMPMQDALDLQLDAGAPGLEGDLQDGLTPNHAGLEMGSIPAGLQHPDELNPDAADMGQPPGEMADGDVGGDAVMATGGTPGMESPSKTTGRDSSHDQAATPGRFGAEQDLSARLVGDGQDGLGPMPELDAVPEAREEAGSEGAAGSEVDAQTSFTARTKQVLGHLKDAWGMKDTSPGKRKTNIAGKSSNGALANGPPQQLQLAGMLAGKSKLEAARVFFELLVLNNKGYVKLDQEEPYSDIGILPASQIAQSH</sequence>
<evidence type="ECO:0000256" key="3">
    <source>
        <dbReference type="ARBA" id="ARBA00023242"/>
    </source>
</evidence>